<accession>A7SL19</accession>
<dbReference type="PANTHER" id="PTHR19359">
    <property type="entry name" value="CYTOCHROME B5"/>
    <property type="match status" value="1"/>
</dbReference>
<evidence type="ECO:0000256" key="1">
    <source>
        <dbReference type="ARBA" id="ARBA00022617"/>
    </source>
</evidence>
<dbReference type="InterPro" id="IPR001199">
    <property type="entry name" value="Cyt_B5-like_heme/steroid-bd"/>
</dbReference>
<dbReference type="SUPFAM" id="SSF55856">
    <property type="entry name" value="Cytochrome b5-like heme/steroid binding domain"/>
    <property type="match status" value="1"/>
</dbReference>
<keyword evidence="2" id="KW-0479">Metal-binding</keyword>
<dbReference type="AlphaFoldDB" id="A7SL19"/>
<dbReference type="HOGENOM" id="CLU_102602_7_0_1"/>
<dbReference type="Proteomes" id="UP000001593">
    <property type="component" value="Unassembled WGS sequence"/>
</dbReference>
<dbReference type="Gene3D" id="3.10.120.10">
    <property type="entry name" value="Cytochrome b5-like heme/steroid binding domain"/>
    <property type="match status" value="1"/>
</dbReference>
<evidence type="ECO:0000313" key="6">
    <source>
        <dbReference type="EMBL" id="EDO35566.1"/>
    </source>
</evidence>
<dbReference type="SMART" id="SM01117">
    <property type="entry name" value="Cyt-b5"/>
    <property type="match status" value="1"/>
</dbReference>
<dbReference type="InterPro" id="IPR050668">
    <property type="entry name" value="Cytochrome_b5"/>
</dbReference>
<gene>
    <name evidence="6" type="ORF">NEMVEDRAFT_v1g122279</name>
</gene>
<feature type="non-terminal residue" evidence="6">
    <location>
        <position position="65"/>
    </location>
</feature>
<evidence type="ECO:0000256" key="4">
    <source>
        <dbReference type="ARBA" id="ARBA00038168"/>
    </source>
</evidence>
<comment type="similarity">
    <text evidence="4">Belongs to the cytochrome b5 family.</text>
</comment>
<dbReference type="PROSITE" id="PS50255">
    <property type="entry name" value="CYTOCHROME_B5_2"/>
    <property type="match status" value="1"/>
</dbReference>
<keyword evidence="3" id="KW-0408">Iron</keyword>
<dbReference type="EMBL" id="DS469694">
    <property type="protein sequence ID" value="EDO35566.1"/>
    <property type="molecule type" value="Genomic_DNA"/>
</dbReference>
<sequence length="65" mass="7439">MTVALQRRTPKVYTLDEVKEHCSKGDCWVVVEDSVYDLSKWIGHHPGGELPILYMAGRECTDVFK</sequence>
<evidence type="ECO:0000259" key="5">
    <source>
        <dbReference type="PROSITE" id="PS50255"/>
    </source>
</evidence>
<feature type="domain" description="Cytochrome b5 heme-binding" evidence="5">
    <location>
        <begin position="10"/>
        <end position="65"/>
    </location>
</feature>
<evidence type="ECO:0000256" key="3">
    <source>
        <dbReference type="ARBA" id="ARBA00023004"/>
    </source>
</evidence>
<proteinExistence type="inferred from homology"/>
<name>A7SL19_NEMVE</name>
<organism evidence="6 7">
    <name type="scientific">Nematostella vectensis</name>
    <name type="common">Starlet sea anemone</name>
    <dbReference type="NCBI Taxonomy" id="45351"/>
    <lineage>
        <taxon>Eukaryota</taxon>
        <taxon>Metazoa</taxon>
        <taxon>Cnidaria</taxon>
        <taxon>Anthozoa</taxon>
        <taxon>Hexacorallia</taxon>
        <taxon>Actiniaria</taxon>
        <taxon>Edwardsiidae</taxon>
        <taxon>Nematostella</taxon>
    </lineage>
</organism>
<keyword evidence="7" id="KW-1185">Reference proteome</keyword>
<reference evidence="6 7" key="1">
    <citation type="journal article" date="2007" name="Science">
        <title>Sea anemone genome reveals ancestral eumetazoan gene repertoire and genomic organization.</title>
        <authorList>
            <person name="Putnam N.H."/>
            <person name="Srivastava M."/>
            <person name="Hellsten U."/>
            <person name="Dirks B."/>
            <person name="Chapman J."/>
            <person name="Salamov A."/>
            <person name="Terry A."/>
            <person name="Shapiro H."/>
            <person name="Lindquist E."/>
            <person name="Kapitonov V.V."/>
            <person name="Jurka J."/>
            <person name="Genikhovich G."/>
            <person name="Grigoriev I.V."/>
            <person name="Lucas S.M."/>
            <person name="Steele R.E."/>
            <person name="Finnerty J.R."/>
            <person name="Technau U."/>
            <person name="Martindale M.Q."/>
            <person name="Rokhsar D.S."/>
        </authorList>
    </citation>
    <scope>NUCLEOTIDE SEQUENCE [LARGE SCALE GENOMIC DNA]</scope>
    <source>
        <strain evidence="7">CH2 X CH6</strain>
    </source>
</reference>
<dbReference type="InParanoid" id="A7SL19"/>
<dbReference type="GO" id="GO:0046872">
    <property type="term" value="F:metal ion binding"/>
    <property type="evidence" value="ECO:0007669"/>
    <property type="project" value="UniProtKB-KW"/>
</dbReference>
<dbReference type="Pfam" id="PF00173">
    <property type="entry name" value="Cyt-b5"/>
    <property type="match status" value="1"/>
</dbReference>
<evidence type="ECO:0000313" key="7">
    <source>
        <dbReference type="Proteomes" id="UP000001593"/>
    </source>
</evidence>
<dbReference type="InterPro" id="IPR036400">
    <property type="entry name" value="Cyt_B5-like_heme/steroid_sf"/>
</dbReference>
<dbReference type="eggNOG" id="KOG0537">
    <property type="taxonomic scope" value="Eukaryota"/>
</dbReference>
<dbReference type="PhylomeDB" id="A7SL19"/>
<keyword evidence="1" id="KW-0349">Heme</keyword>
<dbReference type="STRING" id="45351.A7SL19"/>
<evidence type="ECO:0000256" key="2">
    <source>
        <dbReference type="ARBA" id="ARBA00022723"/>
    </source>
</evidence>
<protein>
    <recommendedName>
        <fullName evidence="5">Cytochrome b5 heme-binding domain-containing protein</fullName>
    </recommendedName>
</protein>